<dbReference type="Proteomes" id="UP000807769">
    <property type="component" value="Unassembled WGS sequence"/>
</dbReference>
<protein>
    <recommendedName>
        <fullName evidence="3">AMP-dependent synthetase/ligase domain-containing protein</fullName>
    </recommendedName>
</protein>
<comment type="caution">
    <text evidence="1">The sequence shown here is derived from an EMBL/GenBank/DDBJ whole genome shotgun (WGS) entry which is preliminary data.</text>
</comment>
<dbReference type="EMBL" id="JABBWG010000003">
    <property type="protein sequence ID" value="KAG1824894.1"/>
    <property type="molecule type" value="Genomic_DNA"/>
</dbReference>
<dbReference type="SUPFAM" id="SSF56801">
    <property type="entry name" value="Acetyl-CoA synthetase-like"/>
    <property type="match status" value="1"/>
</dbReference>
<dbReference type="AlphaFoldDB" id="A0A9P7JJ42"/>
<proteinExistence type="predicted"/>
<gene>
    <name evidence="1" type="ORF">BJ212DRAFT_1295949</name>
</gene>
<dbReference type="GeneID" id="64626395"/>
<sequence>MEMALQRLMHPQLPCGYPRNRACSSRRWAILRPDVESGGLQIRGPMVSVRYYNNPEATSSSFIEGGWYRTSDISIIENGVMPLSDCIKDTIIHGVSWARNHLQMVEGITHSFLAAAPYRAPGQETEGLIIFYSCLHELFAPYQALRNICVMITLPPQFVIFIHVNQMEKTTLGKLWSGASATVCLSLAEFTYQKSTFLKALEYRSSAASITGDGSRGPYNQIPRSKDFFSCCLQGPDREFRHHFRVSRDTFDWLVAKLADNTIFTSTVALAVDLRGFFADRNFGAIVPARARFAPPLACGGGMNEALVICGVVMIAPARSALSMVNGTECVLFANVDGCRVPAER</sequence>
<dbReference type="Gene3D" id="3.40.50.12780">
    <property type="entry name" value="N-terminal domain of ligase-like"/>
    <property type="match status" value="1"/>
</dbReference>
<evidence type="ECO:0000313" key="2">
    <source>
        <dbReference type="Proteomes" id="UP000807769"/>
    </source>
</evidence>
<evidence type="ECO:0000313" key="1">
    <source>
        <dbReference type="EMBL" id="KAG1824894.1"/>
    </source>
</evidence>
<dbReference type="InterPro" id="IPR042099">
    <property type="entry name" value="ANL_N_sf"/>
</dbReference>
<name>A0A9P7JJ42_9AGAM</name>
<reference evidence="1" key="1">
    <citation type="journal article" date="2020" name="New Phytol.">
        <title>Comparative genomics reveals dynamic genome evolution in host specialist ectomycorrhizal fungi.</title>
        <authorList>
            <person name="Lofgren L.A."/>
            <person name="Nguyen N.H."/>
            <person name="Vilgalys R."/>
            <person name="Ruytinx J."/>
            <person name="Liao H.L."/>
            <person name="Branco S."/>
            <person name="Kuo A."/>
            <person name="LaButti K."/>
            <person name="Lipzen A."/>
            <person name="Andreopoulos W."/>
            <person name="Pangilinan J."/>
            <person name="Riley R."/>
            <person name="Hundley H."/>
            <person name="Na H."/>
            <person name="Barry K."/>
            <person name="Grigoriev I.V."/>
            <person name="Stajich J.E."/>
            <person name="Kennedy P.G."/>
        </authorList>
    </citation>
    <scope>NUCLEOTIDE SEQUENCE</scope>
    <source>
        <strain evidence="1">MN1</strain>
    </source>
</reference>
<keyword evidence="2" id="KW-1185">Reference proteome</keyword>
<evidence type="ECO:0008006" key="3">
    <source>
        <dbReference type="Google" id="ProtNLM"/>
    </source>
</evidence>
<accession>A0A9P7JJ42</accession>
<dbReference type="RefSeq" id="XP_041198611.1">
    <property type="nucleotide sequence ID" value="XM_041332378.1"/>
</dbReference>
<organism evidence="1 2">
    <name type="scientific">Suillus subaureus</name>
    <dbReference type="NCBI Taxonomy" id="48587"/>
    <lineage>
        <taxon>Eukaryota</taxon>
        <taxon>Fungi</taxon>
        <taxon>Dikarya</taxon>
        <taxon>Basidiomycota</taxon>
        <taxon>Agaricomycotina</taxon>
        <taxon>Agaricomycetes</taxon>
        <taxon>Agaricomycetidae</taxon>
        <taxon>Boletales</taxon>
        <taxon>Suillineae</taxon>
        <taxon>Suillaceae</taxon>
        <taxon>Suillus</taxon>
    </lineage>
</organism>
<dbReference type="OrthoDB" id="2681632at2759"/>